<protein>
    <submittedName>
        <fullName evidence="2">PTS sugar transporter subunit IIA</fullName>
    </submittedName>
</protein>
<gene>
    <name evidence="2" type="ORF">P5G51_005030</name>
</gene>
<accession>A0ABU5CG54</accession>
<reference evidence="2 3" key="1">
    <citation type="submission" date="2023-10" db="EMBL/GenBank/DDBJ databases">
        <title>179-bfca-hs.</title>
        <authorList>
            <person name="Miliotis G."/>
            <person name="Sengupta P."/>
            <person name="Hameed A."/>
            <person name="Chuvochina M."/>
            <person name="Mcdonagh F."/>
            <person name="Simpson A.C."/>
            <person name="Singh N.K."/>
            <person name="Rekha P.D."/>
            <person name="Raman K."/>
            <person name="Hugenholtz P."/>
            <person name="Venkateswaran K."/>
        </authorList>
    </citation>
    <scope>NUCLEOTIDE SEQUENCE [LARGE SCALE GENOMIC DNA]</scope>
    <source>
        <strain evidence="2 3">179-BFC-A-HS</strain>
    </source>
</reference>
<dbReference type="Proteomes" id="UP001228376">
    <property type="component" value="Unassembled WGS sequence"/>
</dbReference>
<dbReference type="InterPro" id="IPR016152">
    <property type="entry name" value="PTrfase/Anion_transptr"/>
</dbReference>
<dbReference type="SUPFAM" id="SSF55804">
    <property type="entry name" value="Phoshotransferase/anion transport protein"/>
    <property type="match status" value="1"/>
</dbReference>
<evidence type="ECO:0000313" key="3">
    <source>
        <dbReference type="Proteomes" id="UP001228376"/>
    </source>
</evidence>
<feature type="domain" description="PTS EIIA type-2" evidence="1">
    <location>
        <begin position="1"/>
        <end position="98"/>
    </location>
</feature>
<organism evidence="2 3">
    <name type="scientific">Tigheibacillus jepli</name>
    <dbReference type="NCBI Taxonomy" id="3035914"/>
    <lineage>
        <taxon>Bacteria</taxon>
        <taxon>Bacillati</taxon>
        <taxon>Bacillota</taxon>
        <taxon>Bacilli</taxon>
        <taxon>Bacillales</taxon>
        <taxon>Bacillaceae</taxon>
        <taxon>Tigheibacillus</taxon>
    </lineage>
</organism>
<dbReference type="PANTHER" id="PTHR30185">
    <property type="entry name" value="CRYPTIC BETA-GLUCOSIDE BGL OPERON ANTITERMINATOR"/>
    <property type="match status" value="1"/>
</dbReference>
<dbReference type="PANTHER" id="PTHR30185:SF13">
    <property type="entry name" value="LICABCH OPERON REGULATOR-RELATED"/>
    <property type="match status" value="1"/>
</dbReference>
<keyword evidence="2" id="KW-0813">Transport</keyword>
<dbReference type="PROSITE" id="PS51094">
    <property type="entry name" value="PTS_EIIA_TYPE_2"/>
    <property type="match status" value="1"/>
</dbReference>
<dbReference type="InterPro" id="IPR002178">
    <property type="entry name" value="PTS_EIIA_type-2_dom"/>
</dbReference>
<dbReference type="Pfam" id="PF00359">
    <property type="entry name" value="PTS_EIIA_2"/>
    <property type="match status" value="1"/>
</dbReference>
<dbReference type="EMBL" id="JAROCA020000001">
    <property type="protein sequence ID" value="MDY0404849.1"/>
    <property type="molecule type" value="Genomic_DNA"/>
</dbReference>
<keyword evidence="3" id="KW-1185">Reference proteome</keyword>
<name>A0ABU5CG54_9BACI</name>
<dbReference type="Gene3D" id="3.40.930.10">
    <property type="entry name" value="Mannitol-specific EII, Chain A"/>
    <property type="match status" value="1"/>
</dbReference>
<comment type="caution">
    <text evidence="2">The sequence shown here is derived from an EMBL/GenBank/DDBJ whole genome shotgun (WGS) entry which is preliminary data.</text>
</comment>
<dbReference type="InterPro" id="IPR050661">
    <property type="entry name" value="BglG_antiterminators"/>
</dbReference>
<evidence type="ECO:0000313" key="2">
    <source>
        <dbReference type="EMBL" id="MDY0404849.1"/>
    </source>
</evidence>
<keyword evidence="2" id="KW-0762">Sugar transport</keyword>
<proteinExistence type="predicted"/>
<sequence length="98" mass="11301">MEREAVAPTSFGNMVAVPHPITPVTENTFWTVCTLQRPIQWHDQQMVQFICLLNIKKGSRGDLDQMFKKLIAITENKAYIQQLIKSNTPEELIAFLKR</sequence>
<evidence type="ECO:0000259" key="1">
    <source>
        <dbReference type="PROSITE" id="PS51094"/>
    </source>
</evidence>
<dbReference type="RefSeq" id="WP_320384885.1">
    <property type="nucleotide sequence ID" value="NZ_JAROCA020000001.1"/>
</dbReference>